<gene>
    <name evidence="1" type="ORF">WOSG25_021970</name>
</gene>
<sequence length="47" mass="5244">MTNDISLSVKLNGVDELKKLTEQLDSQLSQVSDTIGKINELKLELEI</sequence>
<name>A0A069CRL1_WEIOS</name>
<dbReference type="EMBL" id="DF820485">
    <property type="protein sequence ID" value="GAK30400.1"/>
    <property type="molecule type" value="Genomic_DNA"/>
</dbReference>
<reference evidence="2" key="1">
    <citation type="journal article" date="2014" name="Genome Announc.">
        <title>Draft genome sequence of Weissella oryzae SG25T, isolated from fermented rice grains.</title>
        <authorList>
            <person name="Tanizawa Y."/>
            <person name="Fujisawa T."/>
            <person name="Mochizuki T."/>
            <person name="Kaminuma E."/>
            <person name="Suzuki Y."/>
            <person name="Nakamura Y."/>
            <person name="Tohno M."/>
        </authorList>
    </citation>
    <scope>NUCLEOTIDE SEQUENCE [LARGE SCALE GENOMIC DNA]</scope>
    <source>
        <strain evidence="2">DSM 25784 / JCM 18191 / LMG 30913 / SG25</strain>
    </source>
</reference>
<accession>A0A069CRL1</accession>
<dbReference type="RefSeq" id="WP_190279605.1">
    <property type="nucleotide sequence ID" value="NZ_DF820485.1"/>
</dbReference>
<dbReference type="AlphaFoldDB" id="A0A069CRL1"/>
<proteinExistence type="predicted"/>
<dbReference type="Proteomes" id="UP000030643">
    <property type="component" value="Unassembled WGS sequence"/>
</dbReference>
<organism evidence="1 2">
    <name type="scientific">Weissella oryzae (strain DSM 25784 / JCM 18191 / LMG 30913 / SG25)</name>
    <dbReference type="NCBI Taxonomy" id="1329250"/>
    <lineage>
        <taxon>Bacteria</taxon>
        <taxon>Bacillati</taxon>
        <taxon>Bacillota</taxon>
        <taxon>Bacilli</taxon>
        <taxon>Lactobacillales</taxon>
        <taxon>Lactobacillaceae</taxon>
        <taxon>Weissella</taxon>
    </lineage>
</organism>
<protein>
    <submittedName>
        <fullName evidence="1">Diguanylate cyclase, GAF, HAMP domains protein</fullName>
    </submittedName>
</protein>
<keyword evidence="2" id="KW-1185">Reference proteome</keyword>
<dbReference type="STRING" id="1329250.WOSG25_021970"/>
<evidence type="ECO:0000313" key="2">
    <source>
        <dbReference type="Proteomes" id="UP000030643"/>
    </source>
</evidence>
<evidence type="ECO:0000313" key="1">
    <source>
        <dbReference type="EMBL" id="GAK30400.1"/>
    </source>
</evidence>